<dbReference type="KEGG" id="mmr:Mmar10_1618"/>
<dbReference type="InterPro" id="IPR001763">
    <property type="entry name" value="Rhodanese-like_dom"/>
</dbReference>
<evidence type="ECO:0000313" key="4">
    <source>
        <dbReference type="Proteomes" id="UP000001964"/>
    </source>
</evidence>
<evidence type="ECO:0000256" key="1">
    <source>
        <dbReference type="SAM" id="Phobius"/>
    </source>
</evidence>
<evidence type="ECO:0000313" key="3">
    <source>
        <dbReference type="EMBL" id="ABI65910.1"/>
    </source>
</evidence>
<sequence length="175" mass="18656">MTDHTEFEPAEIQAGLKAGRYRLIDVREPGEHASERIPEALLVPLSRFRPGEIPEGEGCAVVLHCRSGVRSARALDMCRSQGIELAGHMRGGILKWKAAGLPTERADRGASGLTVPQAVAASATVLVVISVGLAASVSPWWLILAAGVAVLLFQARLTGFCPFSRFFAGLGLRSR</sequence>
<keyword evidence="1" id="KW-1133">Transmembrane helix</keyword>
<dbReference type="SUPFAM" id="SSF52821">
    <property type="entry name" value="Rhodanese/Cell cycle control phosphatase"/>
    <property type="match status" value="1"/>
</dbReference>
<proteinExistence type="predicted"/>
<dbReference type="SMART" id="SM00450">
    <property type="entry name" value="RHOD"/>
    <property type="match status" value="1"/>
</dbReference>
<keyword evidence="1" id="KW-0812">Transmembrane</keyword>
<organism evidence="3 4">
    <name type="scientific">Maricaulis maris (strain MCS10)</name>
    <name type="common">Caulobacter maris</name>
    <dbReference type="NCBI Taxonomy" id="394221"/>
    <lineage>
        <taxon>Bacteria</taxon>
        <taxon>Pseudomonadati</taxon>
        <taxon>Pseudomonadota</taxon>
        <taxon>Alphaproteobacteria</taxon>
        <taxon>Maricaulales</taxon>
        <taxon>Maricaulaceae</taxon>
        <taxon>Maricaulis</taxon>
    </lineage>
</organism>
<dbReference type="STRING" id="394221.Mmar10_1618"/>
<dbReference type="Pfam" id="PF00581">
    <property type="entry name" value="Rhodanese"/>
    <property type="match status" value="1"/>
</dbReference>
<dbReference type="PROSITE" id="PS50206">
    <property type="entry name" value="RHODANESE_3"/>
    <property type="match status" value="1"/>
</dbReference>
<keyword evidence="1" id="KW-0472">Membrane</keyword>
<feature type="transmembrane region" description="Helical" evidence="1">
    <location>
        <begin position="115"/>
        <end position="135"/>
    </location>
</feature>
<dbReference type="Gene3D" id="6.10.140.1340">
    <property type="match status" value="1"/>
</dbReference>
<dbReference type="RefSeq" id="WP_011643557.1">
    <property type="nucleotide sequence ID" value="NC_008347.1"/>
</dbReference>
<feature type="domain" description="Rhodanese" evidence="2">
    <location>
        <begin position="17"/>
        <end position="105"/>
    </location>
</feature>
<dbReference type="Gene3D" id="3.40.250.10">
    <property type="entry name" value="Rhodanese-like domain"/>
    <property type="match status" value="1"/>
</dbReference>
<dbReference type="InterPro" id="IPR036873">
    <property type="entry name" value="Rhodanese-like_dom_sf"/>
</dbReference>
<feature type="transmembrane region" description="Helical" evidence="1">
    <location>
        <begin position="141"/>
        <end position="168"/>
    </location>
</feature>
<reference evidence="3 4" key="1">
    <citation type="submission" date="2006-08" db="EMBL/GenBank/DDBJ databases">
        <title>Complete sequence of Maricaulis maris MCS10.</title>
        <authorList>
            <consortium name="US DOE Joint Genome Institute"/>
            <person name="Copeland A."/>
            <person name="Lucas S."/>
            <person name="Lapidus A."/>
            <person name="Barry K."/>
            <person name="Detter J.C."/>
            <person name="Glavina del Rio T."/>
            <person name="Hammon N."/>
            <person name="Israni S."/>
            <person name="Dalin E."/>
            <person name="Tice H."/>
            <person name="Pitluck S."/>
            <person name="Saunders E."/>
            <person name="Brettin T."/>
            <person name="Bruce D."/>
            <person name="Han C."/>
            <person name="Tapia R."/>
            <person name="Gilna P."/>
            <person name="Schmutz J."/>
            <person name="Larimer F."/>
            <person name="Land M."/>
            <person name="Hauser L."/>
            <person name="Kyrpides N."/>
            <person name="Mikhailova N."/>
            <person name="Viollier P."/>
            <person name="Stephens C."/>
            <person name="Richardson P."/>
        </authorList>
    </citation>
    <scope>NUCLEOTIDE SEQUENCE [LARGE SCALE GENOMIC DNA]</scope>
    <source>
        <strain evidence="3 4">MCS10</strain>
    </source>
</reference>
<dbReference type="GO" id="GO:0004792">
    <property type="term" value="F:thiosulfate-cyanide sulfurtransferase activity"/>
    <property type="evidence" value="ECO:0007669"/>
    <property type="project" value="TreeGrafter"/>
</dbReference>
<dbReference type="AlphaFoldDB" id="Q0AP77"/>
<keyword evidence="4" id="KW-1185">Reference proteome</keyword>
<dbReference type="PANTHER" id="PTHR44086">
    <property type="entry name" value="THIOSULFATE SULFURTRANSFERASE RDL2, MITOCHONDRIAL-RELATED"/>
    <property type="match status" value="1"/>
</dbReference>
<gene>
    <name evidence="3" type="ordered locus">Mmar10_1618</name>
</gene>
<accession>Q0AP77</accession>
<dbReference type="PANTHER" id="PTHR44086:SF10">
    <property type="entry name" value="THIOSULFATE SULFURTRANSFERASE_RHODANESE-LIKE DOMAIN-CONTAINING PROTEIN 3"/>
    <property type="match status" value="1"/>
</dbReference>
<protein>
    <submittedName>
        <fullName evidence="3">Rhodanese domain protein</fullName>
    </submittedName>
</protein>
<evidence type="ECO:0000259" key="2">
    <source>
        <dbReference type="PROSITE" id="PS50206"/>
    </source>
</evidence>
<name>Q0AP77_MARMM</name>
<dbReference type="Proteomes" id="UP000001964">
    <property type="component" value="Chromosome"/>
</dbReference>
<dbReference type="EMBL" id="CP000449">
    <property type="protein sequence ID" value="ABI65910.1"/>
    <property type="molecule type" value="Genomic_DNA"/>
</dbReference>
<dbReference type="OrthoDB" id="9807812at2"/>
<dbReference type="HOGENOM" id="CLU_107126_1_0_5"/>
<dbReference type="eggNOG" id="COG0607">
    <property type="taxonomic scope" value="Bacteria"/>
</dbReference>